<proteinExistence type="predicted"/>
<accession>A0A0V1D0A6</accession>
<reference evidence="1 2" key="1">
    <citation type="submission" date="2015-01" db="EMBL/GenBank/DDBJ databases">
        <title>Evolution of Trichinella species and genotypes.</title>
        <authorList>
            <person name="Korhonen P.K."/>
            <person name="Edoardo P."/>
            <person name="Giuseppe L.R."/>
            <person name="Gasser R.B."/>
        </authorList>
    </citation>
    <scope>NUCLEOTIDE SEQUENCE [LARGE SCALE GENOMIC DNA]</scope>
    <source>
        <strain evidence="1">ISS120</strain>
    </source>
</reference>
<comment type="caution">
    <text evidence="1">The sequence shown here is derived from an EMBL/GenBank/DDBJ whole genome shotgun (WGS) entry which is preliminary data.</text>
</comment>
<name>A0A0V1D0A6_TRIBR</name>
<gene>
    <name evidence="1" type="ORF">T03_2792</name>
</gene>
<evidence type="ECO:0000313" key="1">
    <source>
        <dbReference type="EMBL" id="KRY54908.1"/>
    </source>
</evidence>
<dbReference type="AlphaFoldDB" id="A0A0V1D0A6"/>
<organism evidence="1 2">
    <name type="scientific">Trichinella britovi</name>
    <name type="common">Parasitic roundworm</name>
    <dbReference type="NCBI Taxonomy" id="45882"/>
    <lineage>
        <taxon>Eukaryota</taxon>
        <taxon>Metazoa</taxon>
        <taxon>Ecdysozoa</taxon>
        <taxon>Nematoda</taxon>
        <taxon>Enoplea</taxon>
        <taxon>Dorylaimia</taxon>
        <taxon>Trichinellida</taxon>
        <taxon>Trichinellidae</taxon>
        <taxon>Trichinella</taxon>
    </lineage>
</organism>
<evidence type="ECO:0000313" key="2">
    <source>
        <dbReference type="Proteomes" id="UP000054653"/>
    </source>
</evidence>
<sequence length="97" mass="11022">MGKLLKNFFVNILTCPVENSDRLISGVKTVQIVLNCKCRLVPFDQLSKSDYKNGLLNFIYNYTLLKCVAKRMGKFITSEQNVVIFNAADCLLKLVQD</sequence>
<keyword evidence="2" id="KW-1185">Reference proteome</keyword>
<protein>
    <submittedName>
        <fullName evidence="1">Uncharacterized protein</fullName>
    </submittedName>
</protein>
<dbReference type="Proteomes" id="UP000054653">
    <property type="component" value="Unassembled WGS sequence"/>
</dbReference>
<dbReference type="EMBL" id="JYDI01000062">
    <property type="protein sequence ID" value="KRY54908.1"/>
    <property type="molecule type" value="Genomic_DNA"/>
</dbReference>